<dbReference type="Gene3D" id="1.20.5.170">
    <property type="match status" value="1"/>
</dbReference>
<dbReference type="AlphaFoldDB" id="A0A239KFN6"/>
<reference evidence="3 4" key="1">
    <citation type="submission" date="2017-06" db="EMBL/GenBank/DDBJ databases">
        <authorList>
            <person name="Kim H.J."/>
            <person name="Triplett B.A."/>
        </authorList>
    </citation>
    <scope>NUCLEOTIDE SEQUENCE [LARGE SCALE GENOMIC DNA]</scope>
    <source>
        <strain evidence="3 4">DSM 19307</strain>
    </source>
</reference>
<dbReference type="Gene3D" id="3.40.50.300">
    <property type="entry name" value="P-loop containing nucleotide triphosphate hydrolases"/>
    <property type="match status" value="1"/>
</dbReference>
<evidence type="ECO:0000313" key="4">
    <source>
        <dbReference type="Proteomes" id="UP000198393"/>
    </source>
</evidence>
<evidence type="ECO:0000256" key="1">
    <source>
        <dbReference type="ARBA" id="ARBA00009625"/>
    </source>
</evidence>
<gene>
    <name evidence="3" type="ORF">SAMN05421640_2572</name>
</gene>
<dbReference type="EMBL" id="FZPD01000004">
    <property type="protein sequence ID" value="SNT15944.1"/>
    <property type="molecule type" value="Genomic_DNA"/>
</dbReference>
<dbReference type="SUPFAM" id="SSF52540">
    <property type="entry name" value="P-loop containing nucleoside triphosphate hydrolases"/>
    <property type="match status" value="1"/>
</dbReference>
<organism evidence="3 4">
    <name type="scientific">Ekhidna lutea</name>
    <dbReference type="NCBI Taxonomy" id="447679"/>
    <lineage>
        <taxon>Bacteria</taxon>
        <taxon>Pseudomonadati</taxon>
        <taxon>Bacteroidota</taxon>
        <taxon>Cytophagia</taxon>
        <taxon>Cytophagales</taxon>
        <taxon>Reichenbachiellaceae</taxon>
        <taxon>Ekhidna</taxon>
    </lineage>
</organism>
<dbReference type="GO" id="GO:0003924">
    <property type="term" value="F:GTPase activity"/>
    <property type="evidence" value="ECO:0007669"/>
    <property type="project" value="InterPro"/>
</dbReference>
<name>A0A239KFN6_EKHLU</name>
<dbReference type="CDD" id="cd03114">
    <property type="entry name" value="MMAA-like"/>
    <property type="match status" value="1"/>
</dbReference>
<protein>
    <submittedName>
        <fullName evidence="3">Methylmalonyl-CoA mutase metallochaperone MeaB</fullName>
    </submittedName>
</protein>
<dbReference type="Gene3D" id="1.10.287.130">
    <property type="match status" value="1"/>
</dbReference>
<dbReference type="NCBIfam" id="TIGR00750">
    <property type="entry name" value="lao"/>
    <property type="match status" value="1"/>
</dbReference>
<accession>A0A239KFN6</accession>
<dbReference type="GO" id="GO:0005737">
    <property type="term" value="C:cytoplasm"/>
    <property type="evidence" value="ECO:0007669"/>
    <property type="project" value="TreeGrafter"/>
</dbReference>
<dbReference type="OrthoDB" id="9778292at2"/>
<feature type="domain" description="AAA+ ATPase" evidence="2">
    <location>
        <begin position="59"/>
        <end position="210"/>
    </location>
</feature>
<evidence type="ECO:0000259" key="2">
    <source>
        <dbReference type="SMART" id="SM00382"/>
    </source>
</evidence>
<keyword evidence="4" id="KW-1185">Reference proteome</keyword>
<dbReference type="Pfam" id="PF03308">
    <property type="entry name" value="MeaB"/>
    <property type="match status" value="1"/>
</dbReference>
<dbReference type="PANTHER" id="PTHR23408">
    <property type="entry name" value="METHYLMALONYL-COA MUTASE"/>
    <property type="match status" value="1"/>
</dbReference>
<dbReference type="InterPro" id="IPR003593">
    <property type="entry name" value="AAA+_ATPase"/>
</dbReference>
<evidence type="ECO:0000313" key="3">
    <source>
        <dbReference type="EMBL" id="SNT15944.1"/>
    </source>
</evidence>
<dbReference type="RefSeq" id="WP_089357271.1">
    <property type="nucleotide sequence ID" value="NZ_FZPD01000004.1"/>
</dbReference>
<dbReference type="GO" id="GO:0005525">
    <property type="term" value="F:GTP binding"/>
    <property type="evidence" value="ECO:0007669"/>
    <property type="project" value="InterPro"/>
</dbReference>
<sequence length="329" mass="36622">MDSTFRRTPDIHLQDLIDGLLSGNRAFLSKAITLVESKKAEHKKLSAELVNAVIQHEKESFRIGITGVPGVGKSTFIEAFGKMLTSKGKKVAVLSIDPSSNRTKGSILGDKTRMDELSRDPNAYIRPSASGATLGGVASNTRESILLCEAAGYDVVIIETVGVGQSETVVKDMVDYFLLLMLAGGGDELQGIKRGIMEMADHILINKADKDNLKAAKKAREDYKNAVHLFPPNDAEWTVPVGLCSAIEKTGIDDAWNEIDNYAQHTQMNGWFNENRRRQAIKWFHERVRARLEEDFYSKPNIKEEIKKREELISSQKISVRKAVDELFS</sequence>
<dbReference type="InterPro" id="IPR027417">
    <property type="entry name" value="P-loop_NTPase"/>
</dbReference>
<dbReference type="PANTHER" id="PTHR23408:SF3">
    <property type="entry name" value="METHYLMALONIC ACIDURIA TYPE A PROTEIN, MITOCHONDRIAL"/>
    <property type="match status" value="1"/>
</dbReference>
<dbReference type="Proteomes" id="UP000198393">
    <property type="component" value="Unassembled WGS sequence"/>
</dbReference>
<proteinExistence type="inferred from homology"/>
<dbReference type="SMART" id="SM00382">
    <property type="entry name" value="AAA"/>
    <property type="match status" value="1"/>
</dbReference>
<comment type="similarity">
    <text evidence="1">Belongs to the SIMIBI class G3E GTPase family. ArgK/MeaB subfamily.</text>
</comment>
<dbReference type="NCBIfam" id="NF006958">
    <property type="entry name" value="PRK09435.1"/>
    <property type="match status" value="1"/>
</dbReference>
<dbReference type="InterPro" id="IPR005129">
    <property type="entry name" value="GTPase_ArgK"/>
</dbReference>